<protein>
    <recommendedName>
        <fullName evidence="3">F-box domain-containing protein</fullName>
    </recommendedName>
</protein>
<name>A0A8H6YUF8_9AGAR</name>
<gene>
    <name evidence="1" type="ORF">MVEN_00355200</name>
</gene>
<accession>A0A8H6YUF8</accession>
<comment type="caution">
    <text evidence="1">The sequence shown here is derived from an EMBL/GenBank/DDBJ whole genome shotgun (WGS) entry which is preliminary data.</text>
</comment>
<reference evidence="1" key="1">
    <citation type="submission" date="2020-05" db="EMBL/GenBank/DDBJ databases">
        <title>Mycena genomes resolve the evolution of fungal bioluminescence.</title>
        <authorList>
            <person name="Tsai I.J."/>
        </authorList>
    </citation>
    <scope>NUCLEOTIDE SEQUENCE</scope>
    <source>
        <strain evidence="1">CCC161011</strain>
    </source>
</reference>
<dbReference type="Proteomes" id="UP000620124">
    <property type="component" value="Unassembled WGS sequence"/>
</dbReference>
<proteinExistence type="predicted"/>
<evidence type="ECO:0000313" key="2">
    <source>
        <dbReference type="Proteomes" id="UP000620124"/>
    </source>
</evidence>
<evidence type="ECO:0008006" key="3">
    <source>
        <dbReference type="Google" id="ProtNLM"/>
    </source>
</evidence>
<keyword evidence="2" id="KW-1185">Reference proteome</keyword>
<sequence length="527" mass="58420">MSLADSPFIDRLNTNYVPSDSEICEIRTLLVDPVDELAKLDAQIEEMEITLSLLKEKRASLQAPIDAHRALISPMRHVPLDVLQEIFFSCLPTEHNALIDPAEAPLLLGQICSHWRSVAYSTPRIWSSLHIPSFDSRSHSVPSAIFVILGRIVERWLKRSGNCSLSISLSSGINSSLDFWSEDHPILSPLLQVRQRLRHLELSADTQSLRQLLRLGPKDLPILKTIRIQASGDPLFDGNLEATNALQLPTLEDISLSFSATSDPLSLPLNWSQLTGLSLVCYPLWTGQSWEGGFDAGGVLDVLRSCPNLVRCEFGSSKSLDPGSTINRSLITLSHLQFLLLGSHSIPPEYMSCLILPKLSYLKYGDVTFGAPGNDHVFDSSLTADIDPTGLTSSQCFELLRRFPSISVLRLSSPAYHHDSMSLDDAFLALFYTPNGLCPMLTDFTVMVPCARFSDTAALAFVKARMAMTPALQQFRFHFNRPVEVDIMPELRPFILGGLKAALHYPLSEWKFDARAGLSDATTFITE</sequence>
<organism evidence="1 2">
    <name type="scientific">Mycena venus</name>
    <dbReference type="NCBI Taxonomy" id="2733690"/>
    <lineage>
        <taxon>Eukaryota</taxon>
        <taxon>Fungi</taxon>
        <taxon>Dikarya</taxon>
        <taxon>Basidiomycota</taxon>
        <taxon>Agaricomycotina</taxon>
        <taxon>Agaricomycetes</taxon>
        <taxon>Agaricomycetidae</taxon>
        <taxon>Agaricales</taxon>
        <taxon>Marasmiineae</taxon>
        <taxon>Mycenaceae</taxon>
        <taxon>Mycena</taxon>
    </lineage>
</organism>
<dbReference type="OrthoDB" id="3248197at2759"/>
<evidence type="ECO:0000313" key="1">
    <source>
        <dbReference type="EMBL" id="KAF7364849.1"/>
    </source>
</evidence>
<dbReference type="AlphaFoldDB" id="A0A8H6YUF8"/>
<dbReference type="EMBL" id="JACAZI010000003">
    <property type="protein sequence ID" value="KAF7364849.1"/>
    <property type="molecule type" value="Genomic_DNA"/>
</dbReference>